<evidence type="ECO:0000256" key="6">
    <source>
        <dbReference type="SAM" id="Phobius"/>
    </source>
</evidence>
<comment type="similarity">
    <text evidence="2">Belongs to the tetraspanin (TM4SF) family.</text>
</comment>
<protein>
    <submittedName>
        <fullName evidence="7">Tetraspanin-8</fullName>
    </submittedName>
</protein>
<dbReference type="InterPro" id="IPR018503">
    <property type="entry name" value="Tetraspanin_CS"/>
</dbReference>
<keyword evidence="5 6" id="KW-0472">Membrane</keyword>
<dbReference type="Proteomes" id="UP000001075">
    <property type="component" value="Unassembled WGS sequence"/>
</dbReference>
<reference evidence="8" key="1">
    <citation type="journal article" date="2011" name="Nat. Biotechnol.">
        <title>The genomic sequence of the Chinese hamster ovary (CHO)-K1 cell line.</title>
        <authorList>
            <person name="Xu X."/>
            <person name="Nagarajan H."/>
            <person name="Lewis N.E."/>
            <person name="Pan S."/>
            <person name="Cai Z."/>
            <person name="Liu X."/>
            <person name="Chen W."/>
            <person name="Xie M."/>
            <person name="Wang W."/>
            <person name="Hammond S."/>
            <person name="Andersen M.R."/>
            <person name="Neff N."/>
            <person name="Passarelli B."/>
            <person name="Koh W."/>
            <person name="Fan H.C."/>
            <person name="Wang J."/>
            <person name="Gui Y."/>
            <person name="Lee K.H."/>
            <person name="Betenbaugh M.J."/>
            <person name="Quake S.R."/>
            <person name="Famili I."/>
            <person name="Palsson B.O."/>
            <person name="Wang J."/>
        </authorList>
    </citation>
    <scope>NUCLEOTIDE SEQUENCE [LARGE SCALE GENOMIC DNA]</scope>
    <source>
        <strain evidence="8">CHO K1 cell line</strain>
    </source>
</reference>
<dbReference type="GO" id="GO:0005886">
    <property type="term" value="C:plasma membrane"/>
    <property type="evidence" value="ECO:0007669"/>
    <property type="project" value="TreeGrafter"/>
</dbReference>
<feature type="transmembrane region" description="Helical" evidence="6">
    <location>
        <begin position="44"/>
        <end position="68"/>
    </location>
</feature>
<evidence type="ECO:0000256" key="4">
    <source>
        <dbReference type="ARBA" id="ARBA00022989"/>
    </source>
</evidence>
<dbReference type="PaxDb" id="10029-XP_007636982.1"/>
<keyword evidence="3 6" id="KW-0812">Transmembrane</keyword>
<dbReference type="EMBL" id="JH000145">
    <property type="protein sequence ID" value="EGV93251.1"/>
    <property type="molecule type" value="Genomic_DNA"/>
</dbReference>
<dbReference type="InterPro" id="IPR018499">
    <property type="entry name" value="Tetraspanin/Peripherin"/>
</dbReference>
<evidence type="ECO:0000313" key="7">
    <source>
        <dbReference type="EMBL" id="EGV93251.1"/>
    </source>
</evidence>
<evidence type="ECO:0000313" key="8">
    <source>
        <dbReference type="Proteomes" id="UP000001075"/>
    </source>
</evidence>
<dbReference type="eggNOG" id="KOG3882">
    <property type="taxonomic scope" value="Eukaryota"/>
</dbReference>
<evidence type="ECO:0000256" key="1">
    <source>
        <dbReference type="ARBA" id="ARBA00004141"/>
    </source>
</evidence>
<sequence length="95" mass="10149">IITSGDAGANPLVAVNMLIAVGAIIMVLGFLGCCGAVKESRCMLLLFFIGLLLILLLQVAAGILGATFKSEVCSQLMFDNGWKGLKHWNSTLWHE</sequence>
<evidence type="ECO:0000256" key="3">
    <source>
        <dbReference type="ARBA" id="ARBA00022692"/>
    </source>
</evidence>
<evidence type="ECO:0000256" key="2">
    <source>
        <dbReference type="ARBA" id="ARBA00006840"/>
    </source>
</evidence>
<dbReference type="PRINTS" id="PR00259">
    <property type="entry name" value="TMFOUR"/>
</dbReference>
<dbReference type="Pfam" id="PF00335">
    <property type="entry name" value="Tetraspanin"/>
    <property type="match status" value="1"/>
</dbReference>
<evidence type="ECO:0000256" key="5">
    <source>
        <dbReference type="ARBA" id="ARBA00023136"/>
    </source>
</evidence>
<feature type="non-terminal residue" evidence="7">
    <location>
        <position position="1"/>
    </location>
</feature>
<proteinExistence type="inferred from homology"/>
<dbReference type="PANTHER" id="PTHR19282">
    <property type="entry name" value="TETRASPANIN"/>
    <property type="match status" value="1"/>
</dbReference>
<dbReference type="PROSITE" id="PS00421">
    <property type="entry name" value="TM4_1"/>
    <property type="match status" value="1"/>
</dbReference>
<dbReference type="AlphaFoldDB" id="G3H4R4"/>
<keyword evidence="4 6" id="KW-1133">Transmembrane helix</keyword>
<dbReference type="InParanoid" id="G3H4R4"/>
<comment type="subcellular location">
    <subcellularLocation>
        <location evidence="1">Membrane</location>
        <topology evidence="1">Multi-pass membrane protein</topology>
    </subcellularLocation>
</comment>
<accession>G3H4R4</accession>
<name>G3H4R4_CRIGR</name>
<dbReference type="STRING" id="10029.G3H4R4"/>
<dbReference type="PANTHER" id="PTHR19282:SF380">
    <property type="entry name" value="TETRASPANIN-8"/>
    <property type="match status" value="1"/>
</dbReference>
<feature type="transmembrane region" description="Helical" evidence="6">
    <location>
        <begin position="12"/>
        <end position="37"/>
    </location>
</feature>
<organism evidence="7 8">
    <name type="scientific">Cricetulus griseus</name>
    <name type="common">Chinese hamster</name>
    <name type="synonym">Cricetulus barabensis griseus</name>
    <dbReference type="NCBI Taxonomy" id="10029"/>
    <lineage>
        <taxon>Eukaryota</taxon>
        <taxon>Metazoa</taxon>
        <taxon>Chordata</taxon>
        <taxon>Craniata</taxon>
        <taxon>Vertebrata</taxon>
        <taxon>Euteleostomi</taxon>
        <taxon>Mammalia</taxon>
        <taxon>Eutheria</taxon>
        <taxon>Euarchontoglires</taxon>
        <taxon>Glires</taxon>
        <taxon>Rodentia</taxon>
        <taxon>Myomorpha</taxon>
        <taxon>Muroidea</taxon>
        <taxon>Cricetidae</taxon>
        <taxon>Cricetinae</taxon>
        <taxon>Cricetulus</taxon>
    </lineage>
</organism>
<gene>
    <name evidence="7" type="ORF">I79_005271</name>
</gene>